<accession>A0AAV9DD20</accession>
<reference evidence="1" key="1">
    <citation type="journal article" date="2023" name="Nat. Commun.">
        <title>Diploid and tetraploid genomes of Acorus and the evolution of monocots.</title>
        <authorList>
            <person name="Ma L."/>
            <person name="Liu K.W."/>
            <person name="Li Z."/>
            <person name="Hsiao Y.Y."/>
            <person name="Qi Y."/>
            <person name="Fu T."/>
            <person name="Tang G.D."/>
            <person name="Zhang D."/>
            <person name="Sun W.H."/>
            <person name="Liu D.K."/>
            <person name="Li Y."/>
            <person name="Chen G.Z."/>
            <person name="Liu X.D."/>
            <person name="Liao X.Y."/>
            <person name="Jiang Y.T."/>
            <person name="Yu X."/>
            <person name="Hao Y."/>
            <person name="Huang J."/>
            <person name="Zhao X.W."/>
            <person name="Ke S."/>
            <person name="Chen Y.Y."/>
            <person name="Wu W.L."/>
            <person name="Hsu J.L."/>
            <person name="Lin Y.F."/>
            <person name="Huang M.D."/>
            <person name="Li C.Y."/>
            <person name="Huang L."/>
            <person name="Wang Z.W."/>
            <person name="Zhao X."/>
            <person name="Zhong W.Y."/>
            <person name="Peng D.H."/>
            <person name="Ahmad S."/>
            <person name="Lan S."/>
            <person name="Zhang J.S."/>
            <person name="Tsai W.C."/>
            <person name="Van de Peer Y."/>
            <person name="Liu Z.J."/>
        </authorList>
    </citation>
    <scope>NUCLEOTIDE SEQUENCE</scope>
    <source>
        <strain evidence="1">CP</strain>
    </source>
</reference>
<proteinExistence type="predicted"/>
<dbReference type="PANTHER" id="PTHR33116:SF84">
    <property type="entry name" value="RNA-DIRECTED DNA POLYMERASE"/>
    <property type="match status" value="1"/>
</dbReference>
<dbReference type="EMBL" id="JAUJYO010000014">
    <property type="protein sequence ID" value="KAK1298263.1"/>
    <property type="molecule type" value="Genomic_DNA"/>
</dbReference>
<comment type="caution">
    <text evidence="1">The sequence shown here is derived from an EMBL/GenBank/DDBJ whole genome shotgun (WGS) entry which is preliminary data.</text>
</comment>
<keyword evidence="2" id="KW-1185">Reference proteome</keyword>
<protein>
    <submittedName>
        <fullName evidence="1">Uncharacterized protein</fullName>
    </submittedName>
</protein>
<evidence type="ECO:0000313" key="1">
    <source>
        <dbReference type="EMBL" id="KAK1298263.1"/>
    </source>
</evidence>
<dbReference type="AlphaFoldDB" id="A0AAV9DD20"/>
<name>A0AAV9DD20_ACOCL</name>
<dbReference type="Proteomes" id="UP001180020">
    <property type="component" value="Unassembled WGS sequence"/>
</dbReference>
<organism evidence="1 2">
    <name type="scientific">Acorus calamus</name>
    <name type="common">Sweet flag</name>
    <dbReference type="NCBI Taxonomy" id="4465"/>
    <lineage>
        <taxon>Eukaryota</taxon>
        <taxon>Viridiplantae</taxon>
        <taxon>Streptophyta</taxon>
        <taxon>Embryophyta</taxon>
        <taxon>Tracheophyta</taxon>
        <taxon>Spermatophyta</taxon>
        <taxon>Magnoliopsida</taxon>
        <taxon>Liliopsida</taxon>
        <taxon>Acoraceae</taxon>
        <taxon>Acorus</taxon>
    </lineage>
</organism>
<sequence length="232" mass="26246">MAGFSLPKKTIKTLEQISSRFLWAGEEGKAKQHAVSWASVCSPKEEGGLGFKRLGDWNKAAMGVRFWELATLQSSLWAEWMKKRYFRNGSVWTASAPSSGSSPWRKILLSATWIRNQWMKPDRWPSEYDSLWEEIEQMDVGGLGKDILIWKGVLNLNKTGRRRYGTPLNLPVGASFVGKLLSTGYQRWIGYGRGKLCSPANVLFVQLKRSLFFISSSNVRMQPTFGPRSFAA</sequence>
<evidence type="ECO:0000313" key="2">
    <source>
        <dbReference type="Proteomes" id="UP001180020"/>
    </source>
</evidence>
<dbReference type="PANTHER" id="PTHR33116">
    <property type="entry name" value="REVERSE TRANSCRIPTASE ZINC-BINDING DOMAIN-CONTAINING PROTEIN-RELATED-RELATED"/>
    <property type="match status" value="1"/>
</dbReference>
<reference evidence="1" key="2">
    <citation type="submission" date="2023-06" db="EMBL/GenBank/DDBJ databases">
        <authorList>
            <person name="Ma L."/>
            <person name="Liu K.-W."/>
            <person name="Li Z."/>
            <person name="Hsiao Y.-Y."/>
            <person name="Qi Y."/>
            <person name="Fu T."/>
            <person name="Tang G."/>
            <person name="Zhang D."/>
            <person name="Sun W.-H."/>
            <person name="Liu D.-K."/>
            <person name="Li Y."/>
            <person name="Chen G.-Z."/>
            <person name="Liu X.-D."/>
            <person name="Liao X.-Y."/>
            <person name="Jiang Y.-T."/>
            <person name="Yu X."/>
            <person name="Hao Y."/>
            <person name="Huang J."/>
            <person name="Zhao X.-W."/>
            <person name="Ke S."/>
            <person name="Chen Y.-Y."/>
            <person name="Wu W.-L."/>
            <person name="Hsu J.-L."/>
            <person name="Lin Y.-F."/>
            <person name="Huang M.-D."/>
            <person name="Li C.-Y."/>
            <person name="Huang L."/>
            <person name="Wang Z.-W."/>
            <person name="Zhao X."/>
            <person name="Zhong W.-Y."/>
            <person name="Peng D.-H."/>
            <person name="Ahmad S."/>
            <person name="Lan S."/>
            <person name="Zhang J.-S."/>
            <person name="Tsai W.-C."/>
            <person name="Van De Peer Y."/>
            <person name="Liu Z.-J."/>
        </authorList>
    </citation>
    <scope>NUCLEOTIDE SEQUENCE</scope>
    <source>
        <strain evidence="1">CP</strain>
        <tissue evidence="1">Leaves</tissue>
    </source>
</reference>
<gene>
    <name evidence="1" type="ORF">QJS10_CPB14g01372</name>
</gene>